<keyword evidence="5" id="KW-0949">S-adenosyl-L-methionine</keyword>
<evidence type="ECO:0000256" key="3">
    <source>
        <dbReference type="ARBA" id="ARBA00022603"/>
    </source>
</evidence>
<name>A0A8J6TGA2_9BACT</name>
<dbReference type="Pfam" id="PF01555">
    <property type="entry name" value="N6_N4_Mtase"/>
    <property type="match status" value="1"/>
</dbReference>
<dbReference type="Proteomes" id="UP000603434">
    <property type="component" value="Unassembled WGS sequence"/>
</dbReference>
<evidence type="ECO:0000256" key="1">
    <source>
        <dbReference type="ARBA" id="ARBA00006594"/>
    </source>
</evidence>
<organism evidence="8 9">
    <name type="scientific">Candidatus Desulfatibia profunda</name>
    <dbReference type="NCBI Taxonomy" id="2841695"/>
    <lineage>
        <taxon>Bacteria</taxon>
        <taxon>Pseudomonadati</taxon>
        <taxon>Thermodesulfobacteriota</taxon>
        <taxon>Desulfobacteria</taxon>
        <taxon>Desulfobacterales</taxon>
        <taxon>Desulfobacterales incertae sedis</taxon>
        <taxon>Candidatus Desulfatibia</taxon>
    </lineage>
</organism>
<comment type="catalytic activity">
    <reaction evidence="6">
        <text>a 2'-deoxyadenosine in DNA + S-adenosyl-L-methionine = an N(6)-methyl-2'-deoxyadenosine in DNA + S-adenosyl-L-homocysteine + H(+)</text>
        <dbReference type="Rhea" id="RHEA:15197"/>
        <dbReference type="Rhea" id="RHEA-COMP:12418"/>
        <dbReference type="Rhea" id="RHEA-COMP:12419"/>
        <dbReference type="ChEBI" id="CHEBI:15378"/>
        <dbReference type="ChEBI" id="CHEBI:57856"/>
        <dbReference type="ChEBI" id="CHEBI:59789"/>
        <dbReference type="ChEBI" id="CHEBI:90615"/>
        <dbReference type="ChEBI" id="CHEBI:90616"/>
        <dbReference type="EC" id="2.1.1.72"/>
    </reaction>
</comment>
<dbReference type="GO" id="GO:0009007">
    <property type="term" value="F:site-specific DNA-methyltransferase (adenine-specific) activity"/>
    <property type="evidence" value="ECO:0007669"/>
    <property type="project" value="UniProtKB-EC"/>
</dbReference>
<gene>
    <name evidence="8" type="ORF">H8E23_02520</name>
</gene>
<comment type="caution">
    <text evidence="8">The sequence shown here is derived from an EMBL/GenBank/DDBJ whole genome shotgun (WGS) entry which is preliminary data.</text>
</comment>
<protein>
    <recommendedName>
        <fullName evidence="2">site-specific DNA-methyltransferase (adenine-specific)</fullName>
        <ecNumber evidence="2">2.1.1.72</ecNumber>
    </recommendedName>
</protein>
<evidence type="ECO:0000256" key="4">
    <source>
        <dbReference type="ARBA" id="ARBA00022679"/>
    </source>
</evidence>
<proteinExistence type="inferred from homology"/>
<evidence type="ECO:0000259" key="7">
    <source>
        <dbReference type="Pfam" id="PF01555"/>
    </source>
</evidence>
<sequence length="542" mass="62337">MAQIQFKGKPFVQNHHLLVKYHELIPKKDKSLTDKVSLHDNLIIHGDNLIALKALLPLYAGKIKCIYIDPPYNTGNEKWAYNDNVNSPMMQEWLGKVVDREDLTRHDKWLCMMMPRLKLLRELLRDDGVIFISIDDEEAHHLRMLMDEIFGSENFIATIIWQKKYSPQNDAKYFSDMHDFILVYAKRKNEGAEKEGWQRNLLPRTTEQDARYKNPDNDKRGPWKAADFSVKTYSEAYDYEITTPSGRKVKPPKGRCWATSPENFREWGNDDRIWFGKTGNNIPAIKIFLSEVKEGIVPLTLWFREDVGDNELAKKEIKAIFVDKDSPFQTPKPASLLKRILQLSVDGDSIVLDSFAGSGSLAHAVLALNKEDGGNRKFILVECEDYADRITAERVRRIIKGVPNAKDGNLKKGLGGTFSYFELGKAIELESILSGDGLPTYEELARYIFYTATGEEFNPKAMNEKKNFVGESKNYEVYLFYEPDIEKLKNIALTLDRAESIGKPGKKKRLVFAPTKYLDQARLDELRIDFAQLPFEIYELAR</sequence>
<dbReference type="Gene3D" id="3.40.50.150">
    <property type="entry name" value="Vaccinia Virus protein VP39"/>
    <property type="match status" value="1"/>
</dbReference>
<dbReference type="AlphaFoldDB" id="A0A8J6TGA2"/>
<evidence type="ECO:0000256" key="2">
    <source>
        <dbReference type="ARBA" id="ARBA00011900"/>
    </source>
</evidence>
<evidence type="ECO:0000313" key="9">
    <source>
        <dbReference type="Proteomes" id="UP000603434"/>
    </source>
</evidence>
<dbReference type="GO" id="GO:0003677">
    <property type="term" value="F:DNA binding"/>
    <property type="evidence" value="ECO:0007669"/>
    <property type="project" value="InterPro"/>
</dbReference>
<dbReference type="GO" id="GO:0032259">
    <property type="term" value="P:methylation"/>
    <property type="evidence" value="ECO:0007669"/>
    <property type="project" value="UniProtKB-KW"/>
</dbReference>
<reference evidence="8 9" key="1">
    <citation type="submission" date="2020-08" db="EMBL/GenBank/DDBJ databases">
        <title>Bridging the membrane lipid divide: bacteria of the FCB group superphylum have the potential to synthesize archaeal ether lipids.</title>
        <authorList>
            <person name="Villanueva L."/>
            <person name="Von Meijenfeldt F.A.B."/>
            <person name="Westbye A.B."/>
            <person name="Yadav S."/>
            <person name="Hopmans E.C."/>
            <person name="Dutilh B.E."/>
            <person name="Sinninghe Damste J.S."/>
        </authorList>
    </citation>
    <scope>NUCLEOTIDE SEQUENCE [LARGE SCALE GENOMIC DNA]</scope>
    <source>
        <strain evidence="8">NIOZ-UU30</strain>
    </source>
</reference>
<comment type="similarity">
    <text evidence="1">Belongs to the N(4)/N(6)-methyltransferase family.</text>
</comment>
<dbReference type="InterPro" id="IPR002052">
    <property type="entry name" value="DNA_methylase_N6_adenine_CS"/>
</dbReference>
<dbReference type="PROSITE" id="PS00092">
    <property type="entry name" value="N6_MTASE"/>
    <property type="match status" value="1"/>
</dbReference>
<dbReference type="EC" id="2.1.1.72" evidence="2"/>
<accession>A0A8J6TGA2</accession>
<evidence type="ECO:0000256" key="5">
    <source>
        <dbReference type="ARBA" id="ARBA00022691"/>
    </source>
</evidence>
<evidence type="ECO:0000256" key="6">
    <source>
        <dbReference type="ARBA" id="ARBA00047942"/>
    </source>
</evidence>
<keyword evidence="4" id="KW-0808">Transferase</keyword>
<dbReference type="SUPFAM" id="SSF53335">
    <property type="entry name" value="S-adenosyl-L-methionine-dependent methyltransferases"/>
    <property type="match status" value="1"/>
</dbReference>
<dbReference type="InterPro" id="IPR002941">
    <property type="entry name" value="DNA_methylase_N4/N6"/>
</dbReference>
<evidence type="ECO:0000313" key="8">
    <source>
        <dbReference type="EMBL" id="MBC8360260.1"/>
    </source>
</evidence>
<dbReference type="InterPro" id="IPR002295">
    <property type="entry name" value="N4/N6-MTase_EcoPI_Mod-like"/>
</dbReference>
<dbReference type="InterPro" id="IPR029063">
    <property type="entry name" value="SAM-dependent_MTases_sf"/>
</dbReference>
<dbReference type="GO" id="GO:0008170">
    <property type="term" value="F:N-methyltransferase activity"/>
    <property type="evidence" value="ECO:0007669"/>
    <property type="project" value="InterPro"/>
</dbReference>
<dbReference type="EMBL" id="JACNJH010000078">
    <property type="protein sequence ID" value="MBC8360260.1"/>
    <property type="molecule type" value="Genomic_DNA"/>
</dbReference>
<feature type="domain" description="DNA methylase N-4/N-6" evidence="7">
    <location>
        <begin position="63"/>
        <end position="387"/>
    </location>
</feature>
<dbReference type="PRINTS" id="PR00506">
    <property type="entry name" value="D21N6MTFRASE"/>
</dbReference>
<keyword evidence="3" id="KW-0489">Methyltransferase</keyword>